<organism evidence="1 2">
    <name type="scientific">Blautia argi</name>
    <dbReference type="NCBI Taxonomy" id="1912897"/>
    <lineage>
        <taxon>Bacteria</taxon>
        <taxon>Bacillati</taxon>
        <taxon>Bacillota</taxon>
        <taxon>Clostridia</taxon>
        <taxon>Lachnospirales</taxon>
        <taxon>Lachnospiraceae</taxon>
        <taxon>Blautia</taxon>
    </lineage>
</organism>
<reference evidence="2" key="1">
    <citation type="submission" date="2018-06" db="EMBL/GenBank/DDBJ databases">
        <title>Description of Blautia argi sp. nov., a new anaerobic isolated from dog feces.</title>
        <authorList>
            <person name="Chang Y.-H."/>
            <person name="Paek J."/>
            <person name="Shin Y."/>
        </authorList>
    </citation>
    <scope>NUCLEOTIDE SEQUENCE [LARGE SCALE GENOMIC DNA]</scope>
    <source>
        <strain evidence="2">KCTC 15426</strain>
    </source>
</reference>
<keyword evidence="2" id="KW-1185">Reference proteome</keyword>
<name>A0A2Z4UCU3_9FIRM</name>
<dbReference type="AlphaFoldDB" id="A0A2Z4UCU3"/>
<gene>
    <name evidence="1" type="ORF">DQQ01_12600</name>
</gene>
<evidence type="ECO:0000313" key="2">
    <source>
        <dbReference type="Proteomes" id="UP000250003"/>
    </source>
</evidence>
<dbReference type="Proteomes" id="UP000250003">
    <property type="component" value="Chromosome"/>
</dbReference>
<dbReference type="OrthoDB" id="3197444at2"/>
<evidence type="ECO:0000313" key="1">
    <source>
        <dbReference type="EMBL" id="AWY98842.1"/>
    </source>
</evidence>
<dbReference type="EMBL" id="CP030280">
    <property type="protein sequence ID" value="AWY98842.1"/>
    <property type="molecule type" value="Genomic_DNA"/>
</dbReference>
<evidence type="ECO:0008006" key="3">
    <source>
        <dbReference type="Google" id="ProtNLM"/>
    </source>
</evidence>
<proteinExistence type="predicted"/>
<accession>A0A2Z4UCU3</accession>
<protein>
    <recommendedName>
        <fullName evidence="3">Minor capsid protein</fullName>
    </recommendedName>
</protein>
<sequence length="539" mass="61028">MLTRGERQEISDFGTSVYEDMETLIMQNIIRHIQNYDQPIDSDTWLMQKMAEIGKLNEENIKIIAKAAGLGATTVERMLQEVVDIVMERVEPGLTELERQGIVKGTVPVKESKNVREAVKAVRSQAIDSLNLCNTTMLYKARDVYKKLVQSAVDKAEEITNKQEFLDVLGKHVNAEAIGAESRQQAIREVIKEFNQKGIPAFVDKKGREWTPEAYVSMTLRATAGNVANKATFARMDDRGLNLVQMSSHPGARPKCSKDQGKIFDRNNGSGYTTDLHNKKVRYYPLKDSSYGEPDGILGINCGHHPVPFIPGISRKRYFPTEDFEENDKLYKKMQIQRSIERDIRKQKRECMLYDEIGDKEAFEAASVKLKQKEAHMKEYLQKNPKLVRRKDREQVIGFDRSNSAKAVAAKKAYTKAMETDTIPVKDIKIPKSVGAKFKNYKVVDKTTGVEYEFAPGTRIQNGEVFAGKGTKHPLHEGVAEGLSKEFGGTPSKWQHAKGFGILQDEETGEELSAEVHWFQEETVGKVKFKVKRWLDDEG</sequence>
<dbReference type="KEGG" id="blau:DQQ01_12600"/>
<dbReference type="GO" id="GO:0005198">
    <property type="term" value="F:structural molecule activity"/>
    <property type="evidence" value="ECO:0007669"/>
    <property type="project" value="InterPro"/>
</dbReference>
<dbReference type="InterPro" id="IPR009319">
    <property type="entry name" value="Phage_A118_VSP1"/>
</dbReference>
<dbReference type="RefSeq" id="WP_111920328.1">
    <property type="nucleotide sequence ID" value="NZ_CP030280.1"/>
</dbReference>
<dbReference type="Pfam" id="PF06152">
    <property type="entry name" value="Phage_min_cap2"/>
    <property type="match status" value="1"/>
</dbReference>